<dbReference type="EMBL" id="BQXS01012487">
    <property type="protein sequence ID" value="GKT23809.1"/>
    <property type="molecule type" value="Genomic_DNA"/>
</dbReference>
<proteinExistence type="inferred from homology"/>
<sequence>MFSKLFGAPGTIQIEFAMADKRKKMNDLVCFSAHEDVVGHAILLPNNGKQFDHNGVKVELCGVIESLVDSKLNTRFCHAEEKLRGPSVLTSRGDKVEFRFRGVPREYDSYHGKNVVCKYFIRVTVQRGRSHFSEERQFFSMQNRAQSPPVGRPVKMEVGVEQVLNIEFEFNKNIYGMSDVILAKVYFMAIYQKLSRMEVEIVRNEVCGEGVMTHTHDDVLASFEVMDGEPVRGETIPVRVYLKGIPLTPTYTRIAGIFSVGYRLNLTIYDTDGNKFFKAHPIRVYRDEHSLIKEVAVPEFTDEHPGYGPASSYRQAQAVLPPQHGYRYTGNPHEQQRPAPQPQYQPQPQAPSREPQGYGQPPAPSREPQGYGQPPAPSHQAPVERGGYGDGYDDGYGQAPAKASQGYGPDGYGAPSGTPSQPQGYGESSPQGYGKASPQGYGEQAPSFAADQSYGAEGGYDDYY</sequence>
<accession>A0ABQ5JZS7</accession>
<protein>
    <submittedName>
        <fullName evidence="3">Vacuolar protein sorting protein 26 related like protein</fullName>
    </submittedName>
</protein>
<feature type="compositionally biased region" description="Polar residues" evidence="2">
    <location>
        <begin position="417"/>
        <end position="431"/>
    </location>
</feature>
<dbReference type="Proteomes" id="UP001057375">
    <property type="component" value="Unassembled WGS sequence"/>
</dbReference>
<feature type="compositionally biased region" description="Pro residues" evidence="2">
    <location>
        <begin position="339"/>
        <end position="349"/>
    </location>
</feature>
<dbReference type="InterPro" id="IPR014752">
    <property type="entry name" value="Arrestin-like_C"/>
</dbReference>
<dbReference type="InterPro" id="IPR028934">
    <property type="entry name" value="Vps26-related"/>
</dbReference>
<evidence type="ECO:0000313" key="3">
    <source>
        <dbReference type="EMBL" id="GKT23809.1"/>
    </source>
</evidence>
<evidence type="ECO:0000256" key="1">
    <source>
        <dbReference type="ARBA" id="ARBA00009100"/>
    </source>
</evidence>
<gene>
    <name evidence="3" type="ORF">ADUPG1_012543</name>
</gene>
<name>A0ABQ5JZS7_9EUKA</name>
<keyword evidence="4" id="KW-1185">Reference proteome</keyword>
<evidence type="ECO:0000313" key="4">
    <source>
        <dbReference type="Proteomes" id="UP001057375"/>
    </source>
</evidence>
<dbReference type="Pfam" id="PF03643">
    <property type="entry name" value="Vps26"/>
    <property type="match status" value="1"/>
</dbReference>
<evidence type="ECO:0000256" key="2">
    <source>
        <dbReference type="SAM" id="MobiDB-lite"/>
    </source>
</evidence>
<dbReference type="Gene3D" id="2.60.40.640">
    <property type="match status" value="2"/>
</dbReference>
<comment type="caution">
    <text evidence="3">The sequence shown here is derived from an EMBL/GenBank/DDBJ whole genome shotgun (WGS) entry which is preliminary data.</text>
</comment>
<comment type="similarity">
    <text evidence="1">Belongs to the VPS26 family.</text>
</comment>
<reference evidence="3" key="1">
    <citation type="submission" date="2022-03" db="EMBL/GenBank/DDBJ databases">
        <title>Draft genome sequence of Aduncisulcus paluster, a free-living microaerophilic Fornicata.</title>
        <authorList>
            <person name="Yuyama I."/>
            <person name="Kume K."/>
            <person name="Tamura T."/>
            <person name="Inagaki Y."/>
            <person name="Hashimoto T."/>
        </authorList>
    </citation>
    <scope>NUCLEOTIDE SEQUENCE</scope>
    <source>
        <strain evidence="3">NY0171</strain>
    </source>
</reference>
<feature type="region of interest" description="Disordered" evidence="2">
    <location>
        <begin position="323"/>
        <end position="464"/>
    </location>
</feature>
<dbReference type="PANTHER" id="PTHR12233">
    <property type="entry name" value="VACUOLAR PROTEIN SORTING 26 RELATED"/>
    <property type="match status" value="1"/>
</dbReference>
<organism evidence="3 4">
    <name type="scientific">Aduncisulcus paluster</name>
    <dbReference type="NCBI Taxonomy" id="2918883"/>
    <lineage>
        <taxon>Eukaryota</taxon>
        <taxon>Metamonada</taxon>
        <taxon>Carpediemonas-like organisms</taxon>
        <taxon>Aduncisulcus</taxon>
    </lineage>
</organism>